<proteinExistence type="predicted"/>
<evidence type="ECO:0000313" key="2">
    <source>
        <dbReference type="Proteomes" id="UP001329505"/>
    </source>
</evidence>
<organism evidence="1 2">
    <name type="scientific">Pseudomonas soli</name>
    <dbReference type="NCBI Taxonomy" id="1306993"/>
    <lineage>
        <taxon>Bacteria</taxon>
        <taxon>Pseudomonadati</taxon>
        <taxon>Pseudomonadota</taxon>
        <taxon>Gammaproteobacteria</taxon>
        <taxon>Pseudomonadales</taxon>
        <taxon>Pseudomonadaceae</taxon>
        <taxon>Pseudomonas</taxon>
    </lineage>
</organism>
<dbReference type="EMBL" id="JAZDQQ010000001">
    <property type="protein sequence ID" value="MEE1878634.1"/>
    <property type="molecule type" value="Genomic_DNA"/>
</dbReference>
<accession>A0ABU7GHU3</accession>
<gene>
    <name evidence="1" type="ORF">V0R55_00555</name>
</gene>
<reference evidence="1 2" key="1">
    <citation type="submission" date="2024-01" db="EMBL/GenBank/DDBJ databases">
        <title>Unpublished Manusciprt.</title>
        <authorList>
            <person name="Duman M."/>
            <person name="Valdes E.G."/>
            <person name="Ajmi N."/>
            <person name="Altun S."/>
            <person name="Saticioglu I.B."/>
        </authorList>
    </citation>
    <scope>NUCLEOTIDE SEQUENCE [LARGE SCALE GENOMIC DNA]</scope>
    <source>
        <strain evidence="1 2">139P</strain>
    </source>
</reference>
<keyword evidence="2" id="KW-1185">Reference proteome</keyword>
<sequence>MPAGRGTECEPCYWTALLSKRVAINLNGLSAILGEAFKAFSLWLLERSGPHKAALSINGHYLFFRELEVTWGSVPSYELLLDHFGAAKLRRAENPMRWLAESGHVHVSAASREHHTEKRRIDAVLAELEDGWSRQLLTDYYAVLSSRVSRQGADLRSVRLALRAATNFLKSARLADEVRPGMKAVEAFWRGSPGQIAAVTGFIGYLNRTYGLQLEAKPDKRWLQKAKKAKAERELVSLLRNQDQGDFEVRWITKALHYFHDLPRISRKALVYSAERFDNTDGFSVEHGTSRLWVPAASSFRSSQALMKS</sequence>
<protein>
    <submittedName>
        <fullName evidence="1">Uncharacterized protein</fullName>
    </submittedName>
</protein>
<comment type="caution">
    <text evidence="1">The sequence shown here is derived from an EMBL/GenBank/DDBJ whole genome shotgun (WGS) entry which is preliminary data.</text>
</comment>
<dbReference type="RefSeq" id="WP_330125794.1">
    <property type="nucleotide sequence ID" value="NZ_JAZDQQ010000001.1"/>
</dbReference>
<evidence type="ECO:0000313" key="1">
    <source>
        <dbReference type="EMBL" id="MEE1878634.1"/>
    </source>
</evidence>
<name>A0ABU7GHU3_9PSED</name>
<dbReference type="Proteomes" id="UP001329505">
    <property type="component" value="Unassembled WGS sequence"/>
</dbReference>